<evidence type="ECO:0000256" key="7">
    <source>
        <dbReference type="SAM" id="SignalP"/>
    </source>
</evidence>
<keyword evidence="3" id="KW-1134">Transmembrane beta strand</keyword>
<dbReference type="InterPro" id="IPR057601">
    <property type="entry name" value="Oar-like_b-barrel"/>
</dbReference>
<name>A0A1M5ICZ3_9BACT</name>
<evidence type="ECO:0000256" key="6">
    <source>
        <dbReference type="ARBA" id="ARBA00023237"/>
    </source>
</evidence>
<protein>
    <submittedName>
        <fullName evidence="9">Carboxypeptidase regulatory-like domain-containing protein</fullName>
    </submittedName>
</protein>
<dbReference type="STRING" id="1194090.SAMN05443144_1234"/>
<evidence type="ECO:0000256" key="2">
    <source>
        <dbReference type="ARBA" id="ARBA00022448"/>
    </source>
</evidence>
<feature type="domain" description="TonB-dependent transporter Oar-like beta-barrel" evidence="8">
    <location>
        <begin position="344"/>
        <end position="985"/>
    </location>
</feature>
<dbReference type="Gene3D" id="2.40.170.20">
    <property type="entry name" value="TonB-dependent receptor, beta-barrel domain"/>
    <property type="match status" value="1"/>
</dbReference>
<accession>A0A1M5ICZ3</accession>
<dbReference type="EMBL" id="FQUS01000023">
    <property type="protein sequence ID" value="SHG26117.1"/>
    <property type="molecule type" value="Genomic_DNA"/>
</dbReference>
<evidence type="ECO:0000313" key="10">
    <source>
        <dbReference type="Proteomes" id="UP000184041"/>
    </source>
</evidence>
<dbReference type="SUPFAM" id="SSF56935">
    <property type="entry name" value="Porins"/>
    <property type="match status" value="1"/>
</dbReference>
<reference evidence="9 10" key="1">
    <citation type="submission" date="2016-11" db="EMBL/GenBank/DDBJ databases">
        <authorList>
            <person name="Jaros S."/>
            <person name="Januszkiewicz K."/>
            <person name="Wedrychowicz H."/>
        </authorList>
    </citation>
    <scope>NUCLEOTIDE SEQUENCE [LARGE SCALE GENOMIC DNA]</scope>
    <source>
        <strain evidence="9 10">DSM 21986</strain>
    </source>
</reference>
<keyword evidence="2" id="KW-0813">Transport</keyword>
<keyword evidence="4" id="KW-0812">Transmembrane</keyword>
<sequence length="1050" mass="117190">MKRYLLLLAMLFLPAVMFAQGTTSGSIEGTVVDDSGEALPGANIVAIHEPTGTEYGTSSRPNGRFTFKSVRVGGPYVIQVTFVGFNPVKKEIANVELGETVEVNFELEEGELTLDEISVVAEADPVFNADRTGAGSHVSREQIDRTPTLDRSLSDFTRLNPQVTSGNSFSGANDRYNNLLVDGATLNDVFGLGEGTPGSQAGVSSPISIDAIEEFNVDIAPFDVTNNGFTGGQINAITKSGTNTFTGSAYYQLRNESFVGNYQTDDGTTSGDYPEFNENYLGLTLGGPVIEDKLFFFVSGEFRRQSSPLTTGIQGSGAVNQFPYEADTFDRISFIADSAYNYNTGGYTSPLSQSQDNNKVLAKLDWNISEDHKLTFRYNFVDAIDEEGIGRGRSSYSYANRAYNFNSVQNSFVTELNSSFGNNTSNMFRAVYTRIRDSRDLDSPAFPEVEVSLSDPNSDDFVSIYMGIDRFSQANRLNQDLIEITDNFTYITGDHEFTLGTSNQIFTFDNLFVQDDFGSYTFYSIEDFRNGDPQEYRYSYLLPGGSPTAKFTGIQLGLYAQDKWQVTNYLKLTLGLRADIPILPDEPTHNPQVEQSFPGYSTSRVASGNVLWSPRFGFNWDLSRGERTTQLRGGVGVFTGNPPFVWISNQYSNTGADYGRIDLGFSDMFDTDIEFSPDPNEQPRADLATTEVNLIEEDFKYPQSLKYNLAVDQQLPFGITGTVEGVFTDMLNEVVFRNINLEQVDTTPYGRPIYGEIFLNEDFQNASGSPERVDGESFTNAIVLDNTNKGYQFSLTGELEKQFDIGFSASLAYTYNRAETINNGSSSRAISNWQYNENFDVNSPELGTADYERRHRILGQFSYQFSFAERFATTVSLIYDGRSGAPFSWIYSGDANADSRFDNDLIYVPASEDEVVMYTDNWDEFNQWIENNESLSDYRGGPVERGTAREPWSNFIDLRINQNIQTVGSQSIEVTASLFNVLNFLNNDWGIQKSVDGFNNYQAVTIRGYEEGSGRPILSFNPENVSEDELYTVNDFSSRWKMQLGIKYNF</sequence>
<dbReference type="SUPFAM" id="SSF49464">
    <property type="entry name" value="Carboxypeptidase regulatory domain-like"/>
    <property type="match status" value="1"/>
</dbReference>
<evidence type="ECO:0000256" key="4">
    <source>
        <dbReference type="ARBA" id="ARBA00022692"/>
    </source>
</evidence>
<dbReference type="Proteomes" id="UP000184041">
    <property type="component" value="Unassembled WGS sequence"/>
</dbReference>
<keyword evidence="6" id="KW-0998">Cell outer membrane</keyword>
<evidence type="ECO:0000313" key="9">
    <source>
        <dbReference type="EMBL" id="SHG26117.1"/>
    </source>
</evidence>
<dbReference type="AlphaFoldDB" id="A0A1M5ICZ3"/>
<dbReference type="OrthoDB" id="9768147at2"/>
<evidence type="ECO:0000256" key="1">
    <source>
        <dbReference type="ARBA" id="ARBA00004571"/>
    </source>
</evidence>
<gene>
    <name evidence="9" type="ORF">SAMN05443144_1234</name>
</gene>
<dbReference type="PANTHER" id="PTHR30069:SF46">
    <property type="entry name" value="OAR PROTEIN"/>
    <property type="match status" value="1"/>
</dbReference>
<feature type="signal peptide" evidence="7">
    <location>
        <begin position="1"/>
        <end position="19"/>
    </location>
</feature>
<keyword evidence="9" id="KW-0121">Carboxypeptidase</keyword>
<keyword evidence="7" id="KW-0732">Signal</keyword>
<proteinExistence type="predicted"/>
<keyword evidence="10" id="KW-1185">Reference proteome</keyword>
<keyword evidence="9" id="KW-0378">Hydrolase</keyword>
<keyword evidence="9" id="KW-0645">Protease</keyword>
<dbReference type="InterPro" id="IPR008969">
    <property type="entry name" value="CarboxyPept-like_regulatory"/>
</dbReference>
<dbReference type="Pfam" id="PF25183">
    <property type="entry name" value="OMP_b-brl_4"/>
    <property type="match status" value="2"/>
</dbReference>
<dbReference type="GO" id="GO:0009279">
    <property type="term" value="C:cell outer membrane"/>
    <property type="evidence" value="ECO:0007669"/>
    <property type="project" value="UniProtKB-SubCell"/>
</dbReference>
<dbReference type="GO" id="GO:0044718">
    <property type="term" value="P:siderophore transmembrane transport"/>
    <property type="evidence" value="ECO:0007669"/>
    <property type="project" value="TreeGrafter"/>
</dbReference>
<evidence type="ECO:0000256" key="5">
    <source>
        <dbReference type="ARBA" id="ARBA00023136"/>
    </source>
</evidence>
<dbReference type="GO" id="GO:0004180">
    <property type="term" value="F:carboxypeptidase activity"/>
    <property type="evidence" value="ECO:0007669"/>
    <property type="project" value="UniProtKB-KW"/>
</dbReference>
<dbReference type="Gene3D" id="2.60.40.1120">
    <property type="entry name" value="Carboxypeptidase-like, regulatory domain"/>
    <property type="match status" value="1"/>
</dbReference>
<organism evidence="9 10">
    <name type="scientific">Fodinibius roseus</name>
    <dbReference type="NCBI Taxonomy" id="1194090"/>
    <lineage>
        <taxon>Bacteria</taxon>
        <taxon>Pseudomonadati</taxon>
        <taxon>Balneolota</taxon>
        <taxon>Balneolia</taxon>
        <taxon>Balneolales</taxon>
        <taxon>Balneolaceae</taxon>
        <taxon>Fodinibius</taxon>
    </lineage>
</organism>
<feature type="domain" description="TonB-dependent transporter Oar-like beta-barrel" evidence="8">
    <location>
        <begin position="237"/>
        <end position="310"/>
    </location>
</feature>
<dbReference type="GO" id="GO:0015344">
    <property type="term" value="F:siderophore uptake transmembrane transporter activity"/>
    <property type="evidence" value="ECO:0007669"/>
    <property type="project" value="TreeGrafter"/>
</dbReference>
<dbReference type="PANTHER" id="PTHR30069">
    <property type="entry name" value="TONB-DEPENDENT OUTER MEMBRANE RECEPTOR"/>
    <property type="match status" value="1"/>
</dbReference>
<evidence type="ECO:0000256" key="3">
    <source>
        <dbReference type="ARBA" id="ARBA00022452"/>
    </source>
</evidence>
<feature type="chain" id="PRO_5009911056" evidence="7">
    <location>
        <begin position="20"/>
        <end position="1050"/>
    </location>
</feature>
<dbReference type="RefSeq" id="WP_073067359.1">
    <property type="nucleotide sequence ID" value="NZ_FQUS01000023.1"/>
</dbReference>
<dbReference type="InterPro" id="IPR039426">
    <property type="entry name" value="TonB-dep_rcpt-like"/>
</dbReference>
<dbReference type="InterPro" id="IPR036942">
    <property type="entry name" value="Beta-barrel_TonB_sf"/>
</dbReference>
<evidence type="ECO:0000259" key="8">
    <source>
        <dbReference type="Pfam" id="PF25183"/>
    </source>
</evidence>
<comment type="subcellular location">
    <subcellularLocation>
        <location evidence="1">Cell outer membrane</location>
        <topology evidence="1">Multi-pass membrane protein</topology>
    </subcellularLocation>
</comment>
<keyword evidence="5" id="KW-0472">Membrane</keyword>
<dbReference type="Pfam" id="PF13620">
    <property type="entry name" value="CarboxypepD_reg"/>
    <property type="match status" value="1"/>
</dbReference>